<feature type="compositionally biased region" description="Polar residues" evidence="1">
    <location>
        <begin position="43"/>
        <end position="53"/>
    </location>
</feature>
<dbReference type="Pfam" id="PF00240">
    <property type="entry name" value="ubiquitin"/>
    <property type="match status" value="1"/>
</dbReference>
<dbReference type="InterPro" id="IPR000626">
    <property type="entry name" value="Ubiquitin-like_dom"/>
</dbReference>
<name>A0A7S4JIT7_9STRA</name>
<dbReference type="InterPro" id="IPR029071">
    <property type="entry name" value="Ubiquitin-like_domsf"/>
</dbReference>
<feature type="region of interest" description="Disordered" evidence="1">
    <location>
        <begin position="153"/>
        <end position="212"/>
    </location>
</feature>
<feature type="compositionally biased region" description="Low complexity" evidence="1">
    <location>
        <begin position="171"/>
        <end position="192"/>
    </location>
</feature>
<dbReference type="PROSITE" id="PS50053">
    <property type="entry name" value="UBIQUITIN_2"/>
    <property type="match status" value="1"/>
</dbReference>
<dbReference type="Gene3D" id="3.10.20.90">
    <property type="entry name" value="Phosphatidylinositol 3-kinase Catalytic Subunit, Chain A, domain 1"/>
    <property type="match status" value="1"/>
</dbReference>
<dbReference type="SUPFAM" id="SSF54236">
    <property type="entry name" value="Ubiquitin-like"/>
    <property type="match status" value="1"/>
</dbReference>
<gene>
    <name evidence="3" type="ORF">OAUR00152_LOCUS28470</name>
</gene>
<dbReference type="AlphaFoldDB" id="A0A7S4JIT7"/>
<feature type="compositionally biased region" description="Basic and acidic residues" evidence="1">
    <location>
        <begin position="32"/>
        <end position="42"/>
    </location>
</feature>
<protein>
    <recommendedName>
        <fullName evidence="2">Ubiquitin-like domain-containing protein</fullName>
    </recommendedName>
</protein>
<dbReference type="EMBL" id="HBKQ01041277">
    <property type="protein sequence ID" value="CAE2264962.1"/>
    <property type="molecule type" value="Transcribed_RNA"/>
</dbReference>
<accession>A0A7S4JIT7</accession>
<feature type="domain" description="Ubiquitin-like" evidence="2">
    <location>
        <begin position="60"/>
        <end position="143"/>
    </location>
</feature>
<reference evidence="3" key="1">
    <citation type="submission" date="2021-01" db="EMBL/GenBank/DDBJ databases">
        <authorList>
            <person name="Corre E."/>
            <person name="Pelletier E."/>
            <person name="Niang G."/>
            <person name="Scheremetjew M."/>
            <person name="Finn R."/>
            <person name="Kale V."/>
            <person name="Holt S."/>
            <person name="Cochrane G."/>
            <person name="Meng A."/>
            <person name="Brown T."/>
            <person name="Cohen L."/>
        </authorList>
    </citation>
    <scope>NUCLEOTIDE SEQUENCE</scope>
    <source>
        <strain evidence="3">Isolate 1302-5</strain>
    </source>
</reference>
<evidence type="ECO:0000256" key="1">
    <source>
        <dbReference type="SAM" id="MobiDB-lite"/>
    </source>
</evidence>
<sequence>MRRNCRNGDDAVVAGDGRTRARSRVRAFPTQHDLEGREETRKPSPSTIGGEFSSPSSDCFSITVKRVGLGDDPYLTLTDLDPSTTVGELKQLIYSDATNRNVAASASTQPVSPQRQRLIFSGRMLTGNDDVLVSDINMKTDETNFVHLVPLPEGKGLSIRGRDENRRNARRNSLSEPPRSSESSRFPAPSRSIAQPQSRLRRERRASRAASALAAPYPHLDSVRALIGAQRPAATAHAHAANPSAVPLSTASLLYPHYLGQAPLPTAPLTESTLTTADILRAHQQASASPYDALRYAASAPIANISTASSPLNHAATVVSVAYPASTAAANTAAGQLSSTPLDTSLLGSLLRQNQAPQPRPVALNDPLQTLVANLGRNTVSVEQLNQAALRAREHANSYTILTPSLLQLVESLEAEARIALGNNHSAHSRQQQDQLVLDLSLTIDDLTRVAQDATSLVESLCPLRSSLALSALSEGNFSGAVSYPAPQPPVAGSATLLAASLPTLQNASTANSDLAGDTLRALLRLPL</sequence>
<evidence type="ECO:0000313" key="3">
    <source>
        <dbReference type="EMBL" id="CAE2264962.1"/>
    </source>
</evidence>
<organism evidence="3">
    <name type="scientific">Odontella aurita</name>
    <dbReference type="NCBI Taxonomy" id="265563"/>
    <lineage>
        <taxon>Eukaryota</taxon>
        <taxon>Sar</taxon>
        <taxon>Stramenopiles</taxon>
        <taxon>Ochrophyta</taxon>
        <taxon>Bacillariophyta</taxon>
        <taxon>Mediophyceae</taxon>
        <taxon>Biddulphiophycidae</taxon>
        <taxon>Eupodiscales</taxon>
        <taxon>Odontellaceae</taxon>
        <taxon>Odontella</taxon>
    </lineage>
</organism>
<evidence type="ECO:0000259" key="2">
    <source>
        <dbReference type="PROSITE" id="PS50053"/>
    </source>
</evidence>
<feature type="region of interest" description="Disordered" evidence="1">
    <location>
        <begin position="1"/>
        <end position="53"/>
    </location>
</feature>
<proteinExistence type="predicted"/>